<name>A0A1X7FZL6_9SPHN</name>
<sequence>MRCGAVMRRSLLPLLLALAGCGAIPADPDGTLERVRSEQAFRVGIIAGTDSVRFAVPTGAFLAGVDRATGARARIESGPSETLLAKLEAGALDLVVGEVAHDSPWAKRVSILRPIAEHHGPQHRAVLTPIARHGENAWIMVLDREARAVRSGEL</sequence>
<dbReference type="EMBL" id="LT840185">
    <property type="protein sequence ID" value="SMF61542.1"/>
    <property type="molecule type" value="Genomic_DNA"/>
</dbReference>
<gene>
    <name evidence="2" type="ORF">SAMN06295910_0532</name>
</gene>
<evidence type="ECO:0000313" key="2">
    <source>
        <dbReference type="EMBL" id="SMF61542.1"/>
    </source>
</evidence>
<accession>A0A1X7FZL6</accession>
<protein>
    <recommendedName>
        <fullName evidence="4">Transporter substrate-binding domain-containing protein</fullName>
    </recommendedName>
</protein>
<proteinExistence type="predicted"/>
<organism evidence="2 3">
    <name type="scientific">Allosphingosinicella indica</name>
    <dbReference type="NCBI Taxonomy" id="941907"/>
    <lineage>
        <taxon>Bacteria</taxon>
        <taxon>Pseudomonadati</taxon>
        <taxon>Pseudomonadota</taxon>
        <taxon>Alphaproteobacteria</taxon>
        <taxon>Sphingomonadales</taxon>
        <taxon>Sphingomonadaceae</taxon>
        <taxon>Allosphingosinicella</taxon>
    </lineage>
</organism>
<keyword evidence="1" id="KW-0732">Signal</keyword>
<dbReference type="PROSITE" id="PS51257">
    <property type="entry name" value="PROKAR_LIPOPROTEIN"/>
    <property type="match status" value="1"/>
</dbReference>
<feature type="chain" id="PRO_5012462766" description="Transporter substrate-binding domain-containing protein" evidence="1">
    <location>
        <begin position="26"/>
        <end position="154"/>
    </location>
</feature>
<reference evidence="3" key="1">
    <citation type="submission" date="2017-04" db="EMBL/GenBank/DDBJ databases">
        <authorList>
            <person name="Varghese N."/>
            <person name="Submissions S."/>
        </authorList>
    </citation>
    <scope>NUCLEOTIDE SEQUENCE [LARGE SCALE GENOMIC DNA]</scope>
    <source>
        <strain evidence="3">Dd16</strain>
    </source>
</reference>
<dbReference type="AlphaFoldDB" id="A0A1X7FZL6"/>
<dbReference type="Proteomes" id="UP000192934">
    <property type="component" value="Chromosome I"/>
</dbReference>
<feature type="signal peptide" evidence="1">
    <location>
        <begin position="1"/>
        <end position="25"/>
    </location>
</feature>
<evidence type="ECO:0008006" key="4">
    <source>
        <dbReference type="Google" id="ProtNLM"/>
    </source>
</evidence>
<evidence type="ECO:0000313" key="3">
    <source>
        <dbReference type="Proteomes" id="UP000192934"/>
    </source>
</evidence>
<evidence type="ECO:0000256" key="1">
    <source>
        <dbReference type="SAM" id="SignalP"/>
    </source>
</evidence>
<keyword evidence="3" id="KW-1185">Reference proteome</keyword>
<dbReference type="STRING" id="941907.SAMN06295910_0532"/>